<proteinExistence type="predicted"/>
<reference evidence="1" key="1">
    <citation type="journal article" date="2020" name="Stud. Mycol.">
        <title>101 Dothideomycetes genomes: a test case for predicting lifestyles and emergence of pathogens.</title>
        <authorList>
            <person name="Haridas S."/>
            <person name="Albert R."/>
            <person name="Binder M."/>
            <person name="Bloem J."/>
            <person name="Labutti K."/>
            <person name="Salamov A."/>
            <person name="Andreopoulos B."/>
            <person name="Baker S."/>
            <person name="Barry K."/>
            <person name="Bills G."/>
            <person name="Bluhm B."/>
            <person name="Cannon C."/>
            <person name="Castanera R."/>
            <person name="Culley D."/>
            <person name="Daum C."/>
            <person name="Ezra D."/>
            <person name="Gonzalez J."/>
            <person name="Henrissat B."/>
            <person name="Kuo A."/>
            <person name="Liang C."/>
            <person name="Lipzen A."/>
            <person name="Lutzoni F."/>
            <person name="Magnuson J."/>
            <person name="Mondo S."/>
            <person name="Nolan M."/>
            <person name="Ohm R."/>
            <person name="Pangilinan J."/>
            <person name="Park H.-J."/>
            <person name="Ramirez L."/>
            <person name="Alfaro M."/>
            <person name="Sun H."/>
            <person name="Tritt A."/>
            <person name="Yoshinaga Y."/>
            <person name="Zwiers L.-H."/>
            <person name="Turgeon B."/>
            <person name="Goodwin S."/>
            <person name="Spatafora J."/>
            <person name="Crous P."/>
            <person name="Grigoriev I."/>
        </authorList>
    </citation>
    <scope>NUCLEOTIDE SEQUENCE</scope>
    <source>
        <strain evidence="1">CBS 525.71</strain>
    </source>
</reference>
<sequence length="531" mass="58077">MVTYQGALNELTSCLNTNTLLDLAHRFSETYKNLAKTSTEHFLITPVTALPTGKEHGKFLAIDVGGSNLRVGFVELAGESAIVDHGNHDTEIDVSSRIKRSHDKSWPIGEHLKMDQPEDLFKWIGDCMAEVIREAIGNASIPTDREILLGVTFSFPMAQSKLSEATVLPMGKGFAVTTDLDLGEMLLAGYARHCSTTATESAADTSRARTSDPLPSIRVTAITNDTVATFVSLTYAVKAAPNSRVAMGLIVGTGTNATVPLRPSYLHPEKQSQVQGLAATDTVVINTEWTIRGTDKPLDDLGIKTKWDRILDKNSDAPGFQPFEYMTSGRYLGEIVRLAFVDLMSAEVDPLSCNVEKIPEDLQHKYSLPTRFLSEVVARLDNDIHLTNRLQSRYQPYEIDIDNFDWTPKRLRLLRNLARAVQQRSSALIAAASVGLLDCVGDISLRKQSTVEPDPNDEKLDKPADVEELVIAYTGSTISQYPHWLDDCQACIDKLVAASATHPKKRVILKEALDGGIIGAGVLAGMGSMIL</sequence>
<accession>A0ACB6SCZ0</accession>
<dbReference type="EMBL" id="MU006705">
    <property type="protein sequence ID" value="KAF2631208.1"/>
    <property type="molecule type" value="Genomic_DNA"/>
</dbReference>
<gene>
    <name evidence="1" type="ORF">BU25DRAFT_333265</name>
</gene>
<comment type="caution">
    <text evidence="1">The sequence shown here is derived from an EMBL/GenBank/DDBJ whole genome shotgun (WGS) entry which is preliminary data.</text>
</comment>
<dbReference type="Proteomes" id="UP000799754">
    <property type="component" value="Unassembled WGS sequence"/>
</dbReference>
<evidence type="ECO:0000313" key="1">
    <source>
        <dbReference type="EMBL" id="KAF2631208.1"/>
    </source>
</evidence>
<organism evidence="1 2">
    <name type="scientific">Macroventuria anomochaeta</name>
    <dbReference type="NCBI Taxonomy" id="301207"/>
    <lineage>
        <taxon>Eukaryota</taxon>
        <taxon>Fungi</taxon>
        <taxon>Dikarya</taxon>
        <taxon>Ascomycota</taxon>
        <taxon>Pezizomycotina</taxon>
        <taxon>Dothideomycetes</taxon>
        <taxon>Pleosporomycetidae</taxon>
        <taxon>Pleosporales</taxon>
        <taxon>Pleosporineae</taxon>
        <taxon>Didymellaceae</taxon>
        <taxon>Macroventuria</taxon>
    </lineage>
</organism>
<keyword evidence="2" id="KW-1185">Reference proteome</keyword>
<evidence type="ECO:0000313" key="2">
    <source>
        <dbReference type="Proteomes" id="UP000799754"/>
    </source>
</evidence>
<protein>
    <submittedName>
        <fullName evidence="1">Hexokinase family protein-like protein</fullName>
    </submittedName>
</protein>
<name>A0ACB6SCZ0_9PLEO</name>